<dbReference type="SUPFAM" id="SSF54593">
    <property type="entry name" value="Glyoxalase/Bleomycin resistance protein/Dihydroxybiphenyl dioxygenase"/>
    <property type="match status" value="1"/>
</dbReference>
<dbReference type="InterPro" id="IPR037523">
    <property type="entry name" value="VOC_core"/>
</dbReference>
<dbReference type="InterPro" id="IPR029068">
    <property type="entry name" value="Glyas_Bleomycin-R_OHBP_Dase"/>
</dbReference>
<dbReference type="RefSeq" id="WP_182834959.1">
    <property type="nucleotide sequence ID" value="NZ_JACJFN010000004.1"/>
</dbReference>
<dbReference type="Pfam" id="PF00903">
    <property type="entry name" value="Glyoxalase"/>
    <property type="match status" value="1"/>
</dbReference>
<protein>
    <submittedName>
        <fullName evidence="2">VOC family protein</fullName>
    </submittedName>
</protein>
<evidence type="ECO:0000313" key="2">
    <source>
        <dbReference type="EMBL" id="MBB1521028.1"/>
    </source>
</evidence>
<keyword evidence="3" id="KW-1185">Reference proteome</keyword>
<feature type="domain" description="VOC" evidence="1">
    <location>
        <begin position="7"/>
        <end position="130"/>
    </location>
</feature>
<reference evidence="2 3" key="1">
    <citation type="submission" date="2020-08" db="EMBL/GenBank/DDBJ databases">
        <authorList>
            <person name="Kim C.M."/>
        </authorList>
    </citation>
    <scope>NUCLEOTIDE SEQUENCE [LARGE SCALE GENOMIC DNA]</scope>
    <source>
        <strain evidence="2 3">SR9</strain>
    </source>
</reference>
<gene>
    <name evidence="2" type="ORF">H3H45_17430</name>
</gene>
<evidence type="ECO:0000259" key="1">
    <source>
        <dbReference type="PROSITE" id="PS51819"/>
    </source>
</evidence>
<dbReference type="PANTHER" id="PTHR36113">
    <property type="entry name" value="LYASE, PUTATIVE-RELATED-RELATED"/>
    <property type="match status" value="1"/>
</dbReference>
<accession>A0A7W4DEC0</accession>
<dbReference type="CDD" id="cd06587">
    <property type="entry name" value="VOC"/>
    <property type="match status" value="1"/>
</dbReference>
<dbReference type="AlphaFoldDB" id="A0A7W4DEC0"/>
<name>A0A7W4DEC0_9GAMM</name>
<dbReference type="PANTHER" id="PTHR36113:SF3">
    <property type="entry name" value="SLL5075 PROTEIN"/>
    <property type="match status" value="1"/>
</dbReference>
<dbReference type="InterPro" id="IPR051332">
    <property type="entry name" value="Fosfomycin_Res_Enzymes"/>
</dbReference>
<comment type="caution">
    <text evidence="2">The sequence shown here is derived from an EMBL/GenBank/DDBJ whole genome shotgun (WGS) entry which is preliminary data.</text>
</comment>
<evidence type="ECO:0000313" key="3">
    <source>
        <dbReference type="Proteomes" id="UP000581189"/>
    </source>
</evidence>
<sequence length="146" mass="15933">MHSIDSGLTHVAFFIRNLEASIRFYQQFANMTVIHRREATGDIQAVAWMSDLSRPFALVLIESDTLRDTPLGPHGHLGVACSSREAVQQLAEQAQRLGILRSPPQDGGYPVGYWAYIADPDGNTLEISYGQKIAFTIQGSASGLSA</sequence>
<dbReference type="PROSITE" id="PS51819">
    <property type="entry name" value="VOC"/>
    <property type="match status" value="1"/>
</dbReference>
<dbReference type="Gene3D" id="3.10.180.10">
    <property type="entry name" value="2,3-Dihydroxybiphenyl 1,2-Dioxygenase, domain 1"/>
    <property type="match status" value="1"/>
</dbReference>
<proteinExistence type="predicted"/>
<organism evidence="2 3">
    <name type="scientific">Aquipseudomonas guryensis</name>
    <dbReference type="NCBI Taxonomy" id="2759165"/>
    <lineage>
        <taxon>Bacteria</taxon>
        <taxon>Pseudomonadati</taxon>
        <taxon>Pseudomonadota</taxon>
        <taxon>Gammaproteobacteria</taxon>
        <taxon>Pseudomonadales</taxon>
        <taxon>Pseudomonadaceae</taxon>
        <taxon>Aquipseudomonas</taxon>
    </lineage>
</organism>
<dbReference type="Proteomes" id="UP000581189">
    <property type="component" value="Unassembled WGS sequence"/>
</dbReference>
<dbReference type="InterPro" id="IPR004360">
    <property type="entry name" value="Glyas_Fos-R_dOase_dom"/>
</dbReference>
<dbReference type="EMBL" id="JACJFN010000004">
    <property type="protein sequence ID" value="MBB1521028.1"/>
    <property type="molecule type" value="Genomic_DNA"/>
</dbReference>